<name>A0A7Y2H1N2_UNCEI</name>
<dbReference type="GO" id="GO:0030170">
    <property type="term" value="F:pyridoxal phosphate binding"/>
    <property type="evidence" value="ECO:0007669"/>
    <property type="project" value="InterPro"/>
</dbReference>
<dbReference type="PANTHER" id="PTHR11808:SF15">
    <property type="entry name" value="CYSTATHIONINE GAMMA-LYASE"/>
    <property type="match status" value="1"/>
</dbReference>
<dbReference type="InterPro" id="IPR015424">
    <property type="entry name" value="PyrdxlP-dep_Trfase"/>
</dbReference>
<evidence type="ECO:0000256" key="4">
    <source>
        <dbReference type="PIRSR" id="PIRSR001434-2"/>
    </source>
</evidence>
<feature type="non-terminal residue" evidence="7">
    <location>
        <position position="327"/>
    </location>
</feature>
<evidence type="ECO:0000256" key="6">
    <source>
        <dbReference type="SAM" id="MobiDB-lite"/>
    </source>
</evidence>
<dbReference type="GO" id="GO:0005737">
    <property type="term" value="C:cytoplasm"/>
    <property type="evidence" value="ECO:0007669"/>
    <property type="project" value="TreeGrafter"/>
</dbReference>
<comment type="caution">
    <text evidence="7">The sequence shown here is derived from an EMBL/GenBank/DDBJ whole genome shotgun (WGS) entry which is preliminary data.</text>
</comment>
<dbReference type="PIRSF" id="PIRSF001434">
    <property type="entry name" value="CGS"/>
    <property type="match status" value="1"/>
</dbReference>
<feature type="region of interest" description="Disordered" evidence="6">
    <location>
        <begin position="1"/>
        <end position="28"/>
    </location>
</feature>
<dbReference type="GO" id="GO:0019346">
    <property type="term" value="P:transsulfuration"/>
    <property type="evidence" value="ECO:0007669"/>
    <property type="project" value="InterPro"/>
</dbReference>
<dbReference type="GO" id="GO:0019343">
    <property type="term" value="P:cysteine biosynthetic process via cystathionine"/>
    <property type="evidence" value="ECO:0007669"/>
    <property type="project" value="TreeGrafter"/>
</dbReference>
<protein>
    <submittedName>
        <fullName evidence="7">Aminotransferase class I/II-fold pyridoxal phosphate-dependent enzyme</fullName>
    </submittedName>
</protein>
<evidence type="ECO:0000313" key="8">
    <source>
        <dbReference type="Proteomes" id="UP000547674"/>
    </source>
</evidence>
<feature type="modified residue" description="N6-(pyridoxal phosphate)lysine" evidence="4">
    <location>
        <position position="194"/>
    </location>
</feature>
<dbReference type="InterPro" id="IPR054542">
    <property type="entry name" value="Cys_met_metab_PP"/>
</dbReference>
<dbReference type="InterPro" id="IPR015422">
    <property type="entry name" value="PyrdxlP-dep_Trfase_small"/>
</dbReference>
<sequence>MANDKDLAPESWVVAGGRKRKPGSPLNAPMITASNFQKGGVHDYSRSEGTETSEAFESLMGGLEGGEAVAFASGMAAATAIFELLPPKASIVIPDDCYHGVVHLAEIGQKKSRWTFDRLDLSHTQAWIQAVAECDLIWLESPSNPLLTVADCPSILAASRKAGNLIAVDNTFATPLNQQPLVQGADVVMHSATKFLGGHSDLLSGVVVAKDAEVAEKVRETRSTLGASPGALETYLATRGVRTLAVRLERAEANAAILADRLLQHPDVERVRYPGLPSDPNHEIAKRVLKGFGAMVSFDVEGGGDRATKVCETVRLILHATSLGGVE</sequence>
<keyword evidence="7" id="KW-0032">Aminotransferase</keyword>
<proteinExistence type="inferred from homology"/>
<evidence type="ECO:0000313" key="7">
    <source>
        <dbReference type="EMBL" id="NNF06141.1"/>
    </source>
</evidence>
<dbReference type="Pfam" id="PF01053">
    <property type="entry name" value="Cys_Met_Meta_PP"/>
    <property type="match status" value="1"/>
</dbReference>
<dbReference type="PROSITE" id="PS00868">
    <property type="entry name" value="CYS_MET_METAB_PP"/>
    <property type="match status" value="1"/>
</dbReference>
<dbReference type="Proteomes" id="UP000547674">
    <property type="component" value="Unassembled WGS sequence"/>
</dbReference>
<dbReference type="InterPro" id="IPR015421">
    <property type="entry name" value="PyrdxlP-dep_Trfase_major"/>
</dbReference>
<dbReference type="GO" id="GO:0004123">
    <property type="term" value="F:cystathionine gamma-lyase activity"/>
    <property type="evidence" value="ECO:0007669"/>
    <property type="project" value="TreeGrafter"/>
</dbReference>
<dbReference type="EMBL" id="JABDJR010000197">
    <property type="protein sequence ID" value="NNF06141.1"/>
    <property type="molecule type" value="Genomic_DNA"/>
</dbReference>
<evidence type="ECO:0000256" key="5">
    <source>
        <dbReference type="RuleBase" id="RU362118"/>
    </source>
</evidence>
<organism evidence="7 8">
    <name type="scientific">Eiseniibacteriota bacterium</name>
    <dbReference type="NCBI Taxonomy" id="2212470"/>
    <lineage>
        <taxon>Bacteria</taxon>
        <taxon>Candidatus Eiseniibacteriota</taxon>
    </lineage>
</organism>
<dbReference type="Gene3D" id="3.40.640.10">
    <property type="entry name" value="Type I PLP-dependent aspartate aminotransferase-like (Major domain)"/>
    <property type="match status" value="1"/>
</dbReference>
<comment type="cofactor">
    <cofactor evidence="1 5">
        <name>pyridoxal 5'-phosphate</name>
        <dbReference type="ChEBI" id="CHEBI:597326"/>
    </cofactor>
</comment>
<dbReference type="InterPro" id="IPR000277">
    <property type="entry name" value="Cys/Met-Metab_PyrdxlP-dep_enz"/>
</dbReference>
<evidence type="ECO:0000256" key="1">
    <source>
        <dbReference type="ARBA" id="ARBA00001933"/>
    </source>
</evidence>
<evidence type="ECO:0000256" key="3">
    <source>
        <dbReference type="ARBA" id="ARBA00022898"/>
    </source>
</evidence>
<keyword evidence="7" id="KW-0808">Transferase</keyword>
<dbReference type="Gene3D" id="3.90.1150.10">
    <property type="entry name" value="Aspartate Aminotransferase, domain 1"/>
    <property type="match status" value="1"/>
</dbReference>
<comment type="similarity">
    <text evidence="2 5">Belongs to the trans-sulfuration enzymes family.</text>
</comment>
<dbReference type="SUPFAM" id="SSF53383">
    <property type="entry name" value="PLP-dependent transferases"/>
    <property type="match status" value="1"/>
</dbReference>
<dbReference type="GO" id="GO:0008483">
    <property type="term" value="F:transaminase activity"/>
    <property type="evidence" value="ECO:0007669"/>
    <property type="project" value="UniProtKB-KW"/>
</dbReference>
<evidence type="ECO:0000256" key="2">
    <source>
        <dbReference type="ARBA" id="ARBA00009077"/>
    </source>
</evidence>
<dbReference type="AlphaFoldDB" id="A0A7Y2H1N2"/>
<reference evidence="7 8" key="1">
    <citation type="submission" date="2020-03" db="EMBL/GenBank/DDBJ databases">
        <title>Metabolic flexibility allows generalist bacteria to become dominant in a frequently disturbed ecosystem.</title>
        <authorList>
            <person name="Chen Y.-J."/>
            <person name="Leung P.M."/>
            <person name="Bay S.K."/>
            <person name="Hugenholtz P."/>
            <person name="Kessler A.J."/>
            <person name="Shelley G."/>
            <person name="Waite D.W."/>
            <person name="Cook P.L."/>
            <person name="Greening C."/>
        </authorList>
    </citation>
    <scope>NUCLEOTIDE SEQUENCE [LARGE SCALE GENOMIC DNA]</scope>
    <source>
        <strain evidence="7">SS_bin_28</strain>
    </source>
</reference>
<keyword evidence="3 4" id="KW-0663">Pyridoxal phosphate</keyword>
<dbReference type="GO" id="GO:0003962">
    <property type="term" value="F:cystathionine gamma-synthase activity"/>
    <property type="evidence" value="ECO:0007669"/>
    <property type="project" value="TreeGrafter"/>
</dbReference>
<gene>
    <name evidence="7" type="ORF">HKN21_05220</name>
</gene>
<accession>A0A7Y2H1N2</accession>
<dbReference type="PANTHER" id="PTHR11808">
    <property type="entry name" value="TRANS-SULFURATION ENZYME FAMILY MEMBER"/>
    <property type="match status" value="1"/>
</dbReference>